<dbReference type="EMBL" id="BOLY01000001">
    <property type="protein sequence ID" value="GIZ37610.1"/>
    <property type="molecule type" value="Genomic_DNA"/>
</dbReference>
<dbReference type="Proteomes" id="UP000825890">
    <property type="component" value="Unassembled WGS sequence"/>
</dbReference>
<keyword evidence="2" id="KW-1185">Reference proteome</keyword>
<evidence type="ECO:0000313" key="2">
    <source>
        <dbReference type="Proteomes" id="UP000825890"/>
    </source>
</evidence>
<protein>
    <submittedName>
        <fullName evidence="1">Uncharacterized protein</fullName>
    </submittedName>
</protein>
<dbReference type="GeneID" id="68286628"/>
<sequence>MTSTSLPSTLQVTHLNAWKSNLIAMGVQTALAINEPDSTSESPQYTITLPKCYYGDLILSDSDGNHLATSSKERHRKTEYHITLSEPDLESRTEVFRRTTRSNKKWRFAMKVDNGQTEYFEWRRSKGELAKDLAIRSTSWYLVRLSSLESTEMRASKEVNDVSVDGASSGSDSPAEESLSPEVVALWTRAKCWKTIHGVGELQFKGAGATGELGAGWGIMALMSCLSIWQKTNRDEICLVVAT</sequence>
<gene>
    <name evidence="1" type="ORF">CKM354_000105300</name>
</gene>
<dbReference type="AlphaFoldDB" id="A0A9P3CC35"/>
<dbReference type="OrthoDB" id="3431997at2759"/>
<evidence type="ECO:0000313" key="1">
    <source>
        <dbReference type="EMBL" id="GIZ37610.1"/>
    </source>
</evidence>
<name>A0A9P3CC35_9PEZI</name>
<comment type="caution">
    <text evidence="1">The sequence shown here is derived from an EMBL/GenBank/DDBJ whole genome shotgun (WGS) entry which is preliminary data.</text>
</comment>
<organism evidence="1 2">
    <name type="scientific">Cercospora kikuchii</name>
    <dbReference type="NCBI Taxonomy" id="84275"/>
    <lineage>
        <taxon>Eukaryota</taxon>
        <taxon>Fungi</taxon>
        <taxon>Dikarya</taxon>
        <taxon>Ascomycota</taxon>
        <taxon>Pezizomycotina</taxon>
        <taxon>Dothideomycetes</taxon>
        <taxon>Dothideomycetidae</taxon>
        <taxon>Mycosphaerellales</taxon>
        <taxon>Mycosphaerellaceae</taxon>
        <taxon>Cercospora</taxon>
    </lineage>
</organism>
<reference evidence="1 2" key="1">
    <citation type="submission" date="2021-01" db="EMBL/GenBank/DDBJ databases">
        <title>Cercospora kikuchii MAFF 305040 whole genome shotgun sequence.</title>
        <authorList>
            <person name="Kashiwa T."/>
            <person name="Suzuki T."/>
        </authorList>
    </citation>
    <scope>NUCLEOTIDE SEQUENCE [LARGE SCALE GENOMIC DNA]</scope>
    <source>
        <strain evidence="1 2">MAFF 305040</strain>
    </source>
</reference>
<accession>A0A9P3CC35</accession>
<dbReference type="RefSeq" id="XP_044652097.1">
    <property type="nucleotide sequence ID" value="XM_044796162.1"/>
</dbReference>
<proteinExistence type="predicted"/>